<evidence type="ECO:0000256" key="3">
    <source>
        <dbReference type="PIRSR" id="PIRSR613078-2"/>
    </source>
</evidence>
<feature type="binding site" evidence="3">
    <location>
        <position position="58"/>
    </location>
    <ligand>
        <name>substrate</name>
    </ligand>
</feature>
<dbReference type="AlphaFoldDB" id="A0A2T5C0R8"/>
<dbReference type="OrthoDB" id="9782128at2"/>
<organism evidence="4 5">
    <name type="scientific">Mangrovibacterium marinum</name>
    <dbReference type="NCBI Taxonomy" id="1639118"/>
    <lineage>
        <taxon>Bacteria</taxon>
        <taxon>Pseudomonadati</taxon>
        <taxon>Bacteroidota</taxon>
        <taxon>Bacteroidia</taxon>
        <taxon>Marinilabiliales</taxon>
        <taxon>Prolixibacteraceae</taxon>
        <taxon>Mangrovibacterium</taxon>
    </lineage>
</organism>
<gene>
    <name evidence="4" type="ORF">C8N47_11064</name>
</gene>
<dbReference type="PANTHER" id="PTHR46517">
    <property type="entry name" value="FRUCTOSE-2,6-BISPHOSPHATASE TIGAR"/>
    <property type="match status" value="1"/>
</dbReference>
<dbReference type="PANTHER" id="PTHR46517:SF1">
    <property type="entry name" value="FRUCTOSE-2,6-BISPHOSPHATASE TIGAR"/>
    <property type="match status" value="1"/>
</dbReference>
<dbReference type="EMBL" id="QAAD01000010">
    <property type="protein sequence ID" value="PTN08178.1"/>
    <property type="molecule type" value="Genomic_DNA"/>
</dbReference>
<proteinExistence type="predicted"/>
<dbReference type="Gene3D" id="3.40.50.1240">
    <property type="entry name" value="Phosphoglycerate mutase-like"/>
    <property type="match status" value="1"/>
</dbReference>
<protein>
    <submittedName>
        <fullName evidence="4">Putative phosphoglycerate mutase</fullName>
    </submittedName>
</protein>
<dbReference type="Proteomes" id="UP000243525">
    <property type="component" value="Unassembled WGS sequence"/>
</dbReference>
<dbReference type="PROSITE" id="PS00175">
    <property type="entry name" value="PG_MUTASE"/>
    <property type="match status" value="1"/>
</dbReference>
<dbReference type="CDD" id="cd07067">
    <property type="entry name" value="HP_PGM_like"/>
    <property type="match status" value="1"/>
</dbReference>
<evidence type="ECO:0000313" key="5">
    <source>
        <dbReference type="Proteomes" id="UP000243525"/>
    </source>
</evidence>
<dbReference type="InterPro" id="IPR001345">
    <property type="entry name" value="PG/BPGM_mutase_AS"/>
</dbReference>
<dbReference type="InterPro" id="IPR029033">
    <property type="entry name" value="His_PPase_superfam"/>
</dbReference>
<dbReference type="GO" id="GO:0045820">
    <property type="term" value="P:negative regulation of glycolytic process"/>
    <property type="evidence" value="ECO:0007669"/>
    <property type="project" value="TreeGrafter"/>
</dbReference>
<dbReference type="GO" id="GO:0043456">
    <property type="term" value="P:regulation of pentose-phosphate shunt"/>
    <property type="evidence" value="ECO:0007669"/>
    <property type="project" value="TreeGrafter"/>
</dbReference>
<feature type="active site" description="Tele-phosphohistidine intermediate" evidence="2">
    <location>
        <position position="9"/>
    </location>
</feature>
<feature type="binding site" evidence="3">
    <location>
        <begin position="8"/>
        <end position="15"/>
    </location>
    <ligand>
        <name>substrate</name>
    </ligand>
</feature>
<name>A0A2T5C0R8_9BACT</name>
<dbReference type="SUPFAM" id="SSF53254">
    <property type="entry name" value="Phosphoglycerate mutase-like"/>
    <property type="match status" value="1"/>
</dbReference>
<feature type="active site" description="Proton donor/acceptor" evidence="2">
    <location>
        <position position="83"/>
    </location>
</feature>
<dbReference type="InterPro" id="IPR013078">
    <property type="entry name" value="His_Pase_superF_clade-1"/>
</dbReference>
<dbReference type="SMART" id="SM00855">
    <property type="entry name" value="PGAM"/>
    <property type="match status" value="1"/>
</dbReference>
<comment type="caution">
    <text evidence="4">The sequence shown here is derived from an EMBL/GenBank/DDBJ whole genome shotgun (WGS) entry which is preliminary data.</text>
</comment>
<dbReference type="GO" id="GO:0005829">
    <property type="term" value="C:cytosol"/>
    <property type="evidence" value="ECO:0007669"/>
    <property type="project" value="TreeGrafter"/>
</dbReference>
<sequence>MIDFWLVRHGETVENKQGICQGQTPGTLNEDGIAQAKMLGEFLKNENFDAYYSSDLLRTMKTTAEVTSFHPEKEIIPEPLLRERYLAAWQGNPFPKNWKEMDLPEGAETAGDLISRAEAFIKRIKEQNEGQQVFAMSHGGLIRAFWTVLHGFDHDSYYQWDAPKNTSISRFELHEDGTVKVIARNFARHLEELQVTEQGKSLSDWQL</sequence>
<evidence type="ECO:0000256" key="1">
    <source>
        <dbReference type="ARBA" id="ARBA00022801"/>
    </source>
</evidence>
<keyword evidence="1" id="KW-0378">Hydrolase</keyword>
<evidence type="ECO:0000313" key="4">
    <source>
        <dbReference type="EMBL" id="PTN08178.1"/>
    </source>
</evidence>
<keyword evidence="5" id="KW-1185">Reference proteome</keyword>
<accession>A0A2T5C0R8</accession>
<reference evidence="4 5" key="1">
    <citation type="submission" date="2018-04" db="EMBL/GenBank/DDBJ databases">
        <title>Genomic Encyclopedia of Archaeal and Bacterial Type Strains, Phase II (KMG-II): from individual species to whole genera.</title>
        <authorList>
            <person name="Goeker M."/>
        </authorList>
    </citation>
    <scope>NUCLEOTIDE SEQUENCE [LARGE SCALE GENOMIC DNA]</scope>
    <source>
        <strain evidence="4 5">DSM 28823</strain>
    </source>
</reference>
<dbReference type="InterPro" id="IPR051695">
    <property type="entry name" value="Phosphoglycerate_Mutase"/>
</dbReference>
<dbReference type="RefSeq" id="WP_107822623.1">
    <property type="nucleotide sequence ID" value="NZ_OY782574.1"/>
</dbReference>
<dbReference type="Pfam" id="PF00300">
    <property type="entry name" value="His_Phos_1"/>
    <property type="match status" value="1"/>
</dbReference>
<evidence type="ECO:0000256" key="2">
    <source>
        <dbReference type="PIRSR" id="PIRSR613078-1"/>
    </source>
</evidence>
<dbReference type="GO" id="GO:0004331">
    <property type="term" value="F:fructose-2,6-bisphosphate 2-phosphatase activity"/>
    <property type="evidence" value="ECO:0007669"/>
    <property type="project" value="TreeGrafter"/>
</dbReference>